<accession>A0A6J7AIX2</accession>
<dbReference type="InterPro" id="IPR013078">
    <property type="entry name" value="His_Pase_superF_clade-1"/>
</dbReference>
<dbReference type="SUPFAM" id="SSF53254">
    <property type="entry name" value="Phosphoglycerate mutase-like"/>
    <property type="match status" value="1"/>
</dbReference>
<dbReference type="InterPro" id="IPR050275">
    <property type="entry name" value="PGM_Phosphatase"/>
</dbReference>
<evidence type="ECO:0000313" key="1">
    <source>
        <dbReference type="EMBL" id="CAB4832500.1"/>
    </source>
</evidence>
<proteinExistence type="predicted"/>
<dbReference type="GO" id="GO:0101006">
    <property type="term" value="F:protein histidine phosphatase activity"/>
    <property type="evidence" value="ECO:0007669"/>
    <property type="project" value="TreeGrafter"/>
</dbReference>
<dbReference type="GO" id="GO:0070297">
    <property type="term" value="P:regulation of phosphorelay signal transduction system"/>
    <property type="evidence" value="ECO:0007669"/>
    <property type="project" value="TreeGrafter"/>
</dbReference>
<reference evidence="1" key="1">
    <citation type="submission" date="2020-05" db="EMBL/GenBank/DDBJ databases">
        <authorList>
            <person name="Chiriac C."/>
            <person name="Salcher M."/>
            <person name="Ghai R."/>
            <person name="Kavagutti S V."/>
        </authorList>
    </citation>
    <scope>NUCLEOTIDE SEQUENCE</scope>
</reference>
<dbReference type="PANTHER" id="PTHR48100:SF15">
    <property type="entry name" value="SEDOHEPTULOSE 1,7-BISPHOSPHATASE"/>
    <property type="match status" value="1"/>
</dbReference>
<dbReference type="AlphaFoldDB" id="A0A6J7AIX2"/>
<name>A0A6J7AIX2_9ZZZZ</name>
<dbReference type="InterPro" id="IPR029033">
    <property type="entry name" value="His_PPase_superfam"/>
</dbReference>
<dbReference type="PANTHER" id="PTHR48100">
    <property type="entry name" value="BROAD-SPECIFICITY PHOSPHATASE YOR283W-RELATED"/>
    <property type="match status" value="1"/>
</dbReference>
<gene>
    <name evidence="1" type="ORF">UFOPK3204_01105</name>
</gene>
<protein>
    <submittedName>
        <fullName evidence="1">Unannotated protein</fullName>
    </submittedName>
</protein>
<dbReference type="Gene3D" id="3.40.50.1240">
    <property type="entry name" value="Phosphoglycerate mutase-like"/>
    <property type="match status" value="1"/>
</dbReference>
<sequence>MAGNIWLIRHGETSWSRDLLHTGRTDIPLTELGEDQARAAGRKFAGITPQLVLCSPLSRSRRTAELAGLQPGSFTDDLLEWDYGAWEGRTTKEIRAELGDPNWVVWQHLIPPGITPGEKLTDVAVRVTRVIDRCLPEVLAGHDCVLVAHGHVLRILTATWLGLPPIDGRLFALDPARLSALGFEHEQQVIKQWNT</sequence>
<dbReference type="EMBL" id="CAFABK010000049">
    <property type="protein sequence ID" value="CAB4832500.1"/>
    <property type="molecule type" value="Genomic_DNA"/>
</dbReference>
<dbReference type="SMART" id="SM00855">
    <property type="entry name" value="PGAM"/>
    <property type="match status" value="1"/>
</dbReference>
<organism evidence="1">
    <name type="scientific">freshwater metagenome</name>
    <dbReference type="NCBI Taxonomy" id="449393"/>
    <lineage>
        <taxon>unclassified sequences</taxon>
        <taxon>metagenomes</taxon>
        <taxon>ecological metagenomes</taxon>
    </lineage>
</organism>
<dbReference type="CDD" id="cd07067">
    <property type="entry name" value="HP_PGM_like"/>
    <property type="match status" value="1"/>
</dbReference>
<dbReference type="Pfam" id="PF00300">
    <property type="entry name" value="His_Phos_1"/>
    <property type="match status" value="1"/>
</dbReference>
<dbReference type="PIRSF" id="PIRSF000709">
    <property type="entry name" value="6PFK_2-Ptase"/>
    <property type="match status" value="1"/>
</dbReference>